<dbReference type="AlphaFoldDB" id="A0A3M0LWG6"/>
<proteinExistence type="predicted"/>
<dbReference type="Pfam" id="PF11578">
    <property type="entry name" value="DUF3237"/>
    <property type="match status" value="1"/>
</dbReference>
<reference evidence="1 2" key="1">
    <citation type="submission" date="2018-07" db="EMBL/GenBank/DDBJ databases">
        <authorList>
            <person name="Zhang Y."/>
            <person name="Wang L."/>
            <person name="Ma S."/>
        </authorList>
    </citation>
    <scope>NUCLEOTIDE SEQUENCE [LARGE SCALE GENOMIC DNA]</scope>
    <source>
        <strain evidence="1 2">4-2</strain>
    </source>
</reference>
<dbReference type="Gene3D" id="2.40.160.20">
    <property type="match status" value="1"/>
</dbReference>
<sequence>MVNRGLQIATPGILARMSQDEPIAGDNYYFRSTPVFDAPRSPYEWLTEAVFAARC</sequence>
<evidence type="ECO:0000313" key="2">
    <source>
        <dbReference type="Proteomes" id="UP000273516"/>
    </source>
</evidence>
<protein>
    <submittedName>
        <fullName evidence="1">DUF3237 family protein</fullName>
    </submittedName>
</protein>
<keyword evidence="2" id="KW-1185">Reference proteome</keyword>
<dbReference type="EMBL" id="QOKZ01000025">
    <property type="protein sequence ID" value="RMC29808.1"/>
    <property type="molecule type" value="Genomic_DNA"/>
</dbReference>
<gene>
    <name evidence="1" type="ORF">C9E81_22360</name>
</gene>
<dbReference type="Proteomes" id="UP000273516">
    <property type="component" value="Unassembled WGS sequence"/>
</dbReference>
<accession>A0A3M0LWG6</accession>
<organism evidence="1 2">
    <name type="scientific">Paracoccus alkanivorans</name>
    <dbReference type="NCBI Taxonomy" id="2116655"/>
    <lineage>
        <taxon>Bacteria</taxon>
        <taxon>Pseudomonadati</taxon>
        <taxon>Pseudomonadota</taxon>
        <taxon>Alphaproteobacteria</taxon>
        <taxon>Rhodobacterales</taxon>
        <taxon>Paracoccaceae</taxon>
        <taxon>Paracoccus</taxon>
    </lineage>
</organism>
<name>A0A3M0LWG6_9RHOB</name>
<dbReference type="OrthoDB" id="5294829at2"/>
<evidence type="ECO:0000313" key="1">
    <source>
        <dbReference type="EMBL" id="RMC29808.1"/>
    </source>
</evidence>
<comment type="caution">
    <text evidence="1">The sequence shown here is derived from an EMBL/GenBank/DDBJ whole genome shotgun (WGS) entry which is preliminary data.</text>
</comment>